<dbReference type="GO" id="GO:0005634">
    <property type="term" value="C:nucleus"/>
    <property type="evidence" value="ECO:0007669"/>
    <property type="project" value="InterPro"/>
</dbReference>
<evidence type="ECO:0000256" key="1">
    <source>
        <dbReference type="ARBA" id="ARBA00022553"/>
    </source>
</evidence>
<proteinExistence type="predicted"/>
<protein>
    <recommendedName>
        <fullName evidence="6">RRM domain-containing protein</fullName>
    </recommendedName>
</protein>
<accession>A0A433TT29</accession>
<dbReference type="InterPro" id="IPR006536">
    <property type="entry name" value="HnRNP-L/PTB"/>
</dbReference>
<dbReference type="Pfam" id="PF11835">
    <property type="entry name" value="RRM_8"/>
    <property type="match status" value="1"/>
</dbReference>
<dbReference type="InterPro" id="IPR012677">
    <property type="entry name" value="Nucleotide-bd_a/b_plait_sf"/>
</dbReference>
<feature type="region of interest" description="Disordered" evidence="5">
    <location>
        <begin position="405"/>
        <end position="425"/>
    </location>
</feature>
<dbReference type="GO" id="GO:0003723">
    <property type="term" value="F:RNA binding"/>
    <property type="evidence" value="ECO:0007669"/>
    <property type="project" value="UniProtKB-UniRule"/>
</dbReference>
<evidence type="ECO:0000313" key="7">
    <source>
        <dbReference type="EMBL" id="RUS84714.1"/>
    </source>
</evidence>
<keyword evidence="2" id="KW-0677">Repeat</keyword>
<sequence>MEGEFFSSCGVKRGPGNMQVNDGMGDANDVKKAKLENTPSKVIYIKSLPNDATDADVVHLGMPFGKVTNVLVLRHKNQAFLEFADESCAVNMVTCYKINPAQIRLKSCYVEFSTHKELKTDLSNNVQVALQGAQGLQGASNGAAQGGLGEQTSILRVIVDKLLYPVTLEVLHQLFSRYGKILKIITFSKNNIFQALIQFGDRISAVAAKDSLDNQNIYNGCNTLKIEFSRMTNLNVKYNNDRSRDFTRNDLPTGDGIGNDIGLMTQTDMGFGGMGGAGVLGSGANALMGGLGGLGGGAFNLGGNMMGNMAGQFNNRTENNPGMNQPTAGSPCILVSNLDEERVTPDALFTLFGVYGNVHRVKILYNKKDNALIQMADSSQAMQAITYLDKVRVWGKQLRVGSSKHQMIQLPKEGQSVSDSLNSAT</sequence>
<comment type="caution">
    <text evidence="7">The sequence shown here is derived from an EMBL/GenBank/DDBJ whole genome shotgun (WGS) entry which is preliminary data.</text>
</comment>
<dbReference type="InterPro" id="IPR035979">
    <property type="entry name" value="RBD_domain_sf"/>
</dbReference>
<dbReference type="CDD" id="cd12423">
    <property type="entry name" value="RRM3_PTBP1_like"/>
    <property type="match status" value="1"/>
</dbReference>
<evidence type="ECO:0000256" key="4">
    <source>
        <dbReference type="PROSITE-ProRule" id="PRU00176"/>
    </source>
</evidence>
<organism evidence="7 8">
    <name type="scientific">Elysia chlorotica</name>
    <name type="common">Eastern emerald elysia</name>
    <name type="synonym">Sea slug</name>
    <dbReference type="NCBI Taxonomy" id="188477"/>
    <lineage>
        <taxon>Eukaryota</taxon>
        <taxon>Metazoa</taxon>
        <taxon>Spiralia</taxon>
        <taxon>Lophotrochozoa</taxon>
        <taxon>Mollusca</taxon>
        <taxon>Gastropoda</taxon>
        <taxon>Heterobranchia</taxon>
        <taxon>Euthyneura</taxon>
        <taxon>Panpulmonata</taxon>
        <taxon>Sacoglossa</taxon>
        <taxon>Placobranchoidea</taxon>
        <taxon>Plakobranchidae</taxon>
        <taxon>Elysia</taxon>
    </lineage>
</organism>
<name>A0A433TT29_ELYCH</name>
<dbReference type="FunFam" id="3.30.70.330:FF:000341">
    <property type="entry name" value="Hephaestus, isoform C"/>
    <property type="match status" value="1"/>
</dbReference>
<evidence type="ECO:0000256" key="3">
    <source>
        <dbReference type="ARBA" id="ARBA00022884"/>
    </source>
</evidence>
<dbReference type="Pfam" id="PF13893">
    <property type="entry name" value="RRM_5"/>
    <property type="match status" value="1"/>
</dbReference>
<evidence type="ECO:0000259" key="6">
    <source>
        <dbReference type="PROSITE" id="PS50102"/>
    </source>
</evidence>
<dbReference type="InterPro" id="IPR021790">
    <property type="entry name" value="PTBP1-like_RRM2"/>
</dbReference>
<dbReference type="CDD" id="cd12421">
    <property type="entry name" value="RRM1_PTBP1_hnRNPL_like"/>
    <property type="match status" value="1"/>
</dbReference>
<evidence type="ECO:0000256" key="2">
    <source>
        <dbReference type="ARBA" id="ARBA00022737"/>
    </source>
</evidence>
<dbReference type="GO" id="GO:0006397">
    <property type="term" value="P:mRNA processing"/>
    <property type="evidence" value="ECO:0007669"/>
    <property type="project" value="InterPro"/>
</dbReference>
<dbReference type="SUPFAM" id="SSF54928">
    <property type="entry name" value="RNA-binding domain, RBD"/>
    <property type="match status" value="3"/>
</dbReference>
<evidence type="ECO:0000256" key="5">
    <source>
        <dbReference type="SAM" id="MobiDB-lite"/>
    </source>
</evidence>
<keyword evidence="8" id="KW-1185">Reference proteome</keyword>
<dbReference type="STRING" id="188477.A0A433TT29"/>
<dbReference type="Pfam" id="PF00076">
    <property type="entry name" value="RRM_1"/>
    <property type="match status" value="1"/>
</dbReference>
<feature type="compositionally biased region" description="Polar residues" evidence="5">
    <location>
        <begin position="415"/>
        <end position="425"/>
    </location>
</feature>
<dbReference type="OrthoDB" id="296632at2759"/>
<evidence type="ECO:0000313" key="8">
    <source>
        <dbReference type="Proteomes" id="UP000271974"/>
    </source>
</evidence>
<dbReference type="SMART" id="SM00360">
    <property type="entry name" value="RRM"/>
    <property type="match status" value="3"/>
</dbReference>
<dbReference type="PANTHER" id="PTHR15592">
    <property type="entry name" value="MATRIN 3/NUCLEAR PROTEIN 220-RELATED"/>
    <property type="match status" value="1"/>
</dbReference>
<dbReference type="AlphaFoldDB" id="A0A433TT29"/>
<keyword evidence="1" id="KW-0597">Phosphoprotein</keyword>
<dbReference type="NCBIfam" id="TIGR01649">
    <property type="entry name" value="hnRNP-L_PTB"/>
    <property type="match status" value="1"/>
</dbReference>
<dbReference type="Proteomes" id="UP000271974">
    <property type="component" value="Unassembled WGS sequence"/>
</dbReference>
<gene>
    <name evidence="7" type="ORF">EGW08_007542</name>
</gene>
<dbReference type="Gene3D" id="3.30.70.330">
    <property type="match status" value="3"/>
</dbReference>
<dbReference type="EMBL" id="RQTK01000196">
    <property type="protein sequence ID" value="RUS84714.1"/>
    <property type="molecule type" value="Genomic_DNA"/>
</dbReference>
<feature type="domain" description="RRM" evidence="6">
    <location>
        <begin position="41"/>
        <end position="125"/>
    </location>
</feature>
<dbReference type="InterPro" id="IPR000504">
    <property type="entry name" value="RRM_dom"/>
</dbReference>
<dbReference type="PROSITE" id="PS50102">
    <property type="entry name" value="RRM"/>
    <property type="match status" value="3"/>
</dbReference>
<feature type="domain" description="RRM" evidence="6">
    <location>
        <begin position="331"/>
        <end position="405"/>
    </location>
</feature>
<keyword evidence="3 4" id="KW-0694">RNA-binding</keyword>
<reference evidence="7 8" key="1">
    <citation type="submission" date="2019-01" db="EMBL/GenBank/DDBJ databases">
        <title>A draft genome assembly of the solar-powered sea slug Elysia chlorotica.</title>
        <authorList>
            <person name="Cai H."/>
            <person name="Li Q."/>
            <person name="Fang X."/>
            <person name="Li J."/>
            <person name="Curtis N.E."/>
            <person name="Altenburger A."/>
            <person name="Shibata T."/>
            <person name="Feng M."/>
            <person name="Maeda T."/>
            <person name="Schwartz J.A."/>
            <person name="Shigenobu S."/>
            <person name="Lundholm N."/>
            <person name="Nishiyama T."/>
            <person name="Yang H."/>
            <person name="Hasebe M."/>
            <person name="Li S."/>
            <person name="Pierce S.K."/>
            <person name="Wang J."/>
        </authorList>
    </citation>
    <scope>NUCLEOTIDE SEQUENCE [LARGE SCALE GENOMIC DNA]</scope>
    <source>
        <strain evidence="7">EC2010</strain>
        <tissue evidence="7">Whole organism of an adult</tissue>
    </source>
</reference>
<feature type="domain" description="RRM" evidence="6">
    <location>
        <begin position="155"/>
        <end position="231"/>
    </location>
</feature>